<protein>
    <submittedName>
        <fullName evidence="2">BTAD domain-containing putative transcriptional regulator</fullName>
    </submittedName>
</protein>
<dbReference type="SUPFAM" id="SSF48452">
    <property type="entry name" value="TPR-like"/>
    <property type="match status" value="1"/>
</dbReference>
<gene>
    <name evidence="2" type="ORF">ACFFLM_05280</name>
</gene>
<evidence type="ECO:0000313" key="3">
    <source>
        <dbReference type="Proteomes" id="UP001589733"/>
    </source>
</evidence>
<dbReference type="InterPro" id="IPR051677">
    <property type="entry name" value="AfsR-DnrI-RedD_regulator"/>
</dbReference>
<evidence type="ECO:0000313" key="2">
    <source>
        <dbReference type="EMBL" id="MFB9991388.1"/>
    </source>
</evidence>
<organism evidence="2 3">
    <name type="scientific">Deinococcus oregonensis</name>
    <dbReference type="NCBI Taxonomy" id="1805970"/>
    <lineage>
        <taxon>Bacteria</taxon>
        <taxon>Thermotogati</taxon>
        <taxon>Deinococcota</taxon>
        <taxon>Deinococci</taxon>
        <taxon>Deinococcales</taxon>
        <taxon>Deinococcaceae</taxon>
        <taxon>Deinococcus</taxon>
    </lineage>
</organism>
<dbReference type="SMART" id="SM01043">
    <property type="entry name" value="BTAD"/>
    <property type="match status" value="1"/>
</dbReference>
<name>A0ABV6AYZ9_9DEIO</name>
<keyword evidence="3" id="KW-1185">Reference proteome</keyword>
<dbReference type="Pfam" id="PF03704">
    <property type="entry name" value="BTAD"/>
    <property type="match status" value="1"/>
</dbReference>
<evidence type="ECO:0000259" key="1">
    <source>
        <dbReference type="SMART" id="SM01043"/>
    </source>
</evidence>
<dbReference type="Gene3D" id="3.40.50.300">
    <property type="entry name" value="P-loop containing nucleotide triphosphate hydrolases"/>
    <property type="match status" value="1"/>
</dbReference>
<sequence length="514" mass="57389">MPSASWHAQLLGSVHLQGPGGLEQRPERKLAFALAYLALEGATPRGRLAGVLWPDSVESTARNNLSQMLRKLRLFAGTDLIVGSDLLTLSPELEVDAAQVRAAYTQGRSQELLAGGELLAGLRYDDCPDLDDWVSAERERLTEWRGLARRAEIDRLEGAGEYMAALLQARALLELDPVSEEAWRHVMRLHYLLGDRPAALRAYHRCKEVLWREFQTEPLPGTAELAREIDQGRVPVRALLKAGALPLSVLRPPHLIGREEEWARLEDAWARGQMIYVEGDPGVGKTRLVTDFAASKGAFIEFRGRPGDIHQPFTSSARNYRMLAERTPNLVLEPWVWREVGRVLPEYAPPGPPPEPLSSGADLLRYRQAMAVFSRHTYGGLGTVVADDLQFYDHPSTRDGLYFFANLFSAPRDPANPFPRVIGIYRTGELLPEVMRDTEELVRQGVAVRLQVGPLGENLLSALMDDLRVPHDWALRQRLAGYSGGSPLFLLEIVKHLLARQPLRRAAAHHRAGR</sequence>
<reference evidence="2 3" key="1">
    <citation type="submission" date="2024-09" db="EMBL/GenBank/DDBJ databases">
        <authorList>
            <person name="Sun Q."/>
            <person name="Mori K."/>
        </authorList>
    </citation>
    <scope>NUCLEOTIDE SEQUENCE [LARGE SCALE GENOMIC DNA]</scope>
    <source>
        <strain evidence="2 3">JCM 13503</strain>
    </source>
</reference>
<dbReference type="RefSeq" id="WP_380006291.1">
    <property type="nucleotide sequence ID" value="NZ_JBHLYR010000014.1"/>
</dbReference>
<accession>A0ABV6AYZ9</accession>
<proteinExistence type="predicted"/>
<comment type="caution">
    <text evidence="2">The sequence shown here is derived from an EMBL/GenBank/DDBJ whole genome shotgun (WGS) entry which is preliminary data.</text>
</comment>
<dbReference type="Gene3D" id="1.25.40.10">
    <property type="entry name" value="Tetratricopeptide repeat domain"/>
    <property type="match status" value="1"/>
</dbReference>
<dbReference type="InterPro" id="IPR011990">
    <property type="entry name" value="TPR-like_helical_dom_sf"/>
</dbReference>
<dbReference type="InterPro" id="IPR027417">
    <property type="entry name" value="P-loop_NTPase"/>
</dbReference>
<dbReference type="InterPro" id="IPR041664">
    <property type="entry name" value="AAA_16"/>
</dbReference>
<dbReference type="Proteomes" id="UP001589733">
    <property type="component" value="Unassembled WGS sequence"/>
</dbReference>
<dbReference type="PANTHER" id="PTHR35807">
    <property type="entry name" value="TRANSCRIPTIONAL REGULATOR REDD-RELATED"/>
    <property type="match status" value="1"/>
</dbReference>
<dbReference type="SUPFAM" id="SSF52540">
    <property type="entry name" value="P-loop containing nucleoside triphosphate hydrolases"/>
    <property type="match status" value="1"/>
</dbReference>
<dbReference type="EMBL" id="JBHLYR010000014">
    <property type="protein sequence ID" value="MFB9991388.1"/>
    <property type="molecule type" value="Genomic_DNA"/>
</dbReference>
<dbReference type="Pfam" id="PF13191">
    <property type="entry name" value="AAA_16"/>
    <property type="match status" value="1"/>
</dbReference>
<feature type="domain" description="Bacterial transcriptional activator" evidence="1">
    <location>
        <begin position="95"/>
        <end position="230"/>
    </location>
</feature>
<dbReference type="InterPro" id="IPR005158">
    <property type="entry name" value="BTAD"/>
</dbReference>